<protein>
    <submittedName>
        <fullName evidence="2">Uncharacterized protein</fullName>
    </submittedName>
</protein>
<feature type="region of interest" description="Disordered" evidence="1">
    <location>
        <begin position="348"/>
        <end position="374"/>
    </location>
</feature>
<dbReference type="HOGENOM" id="CLU_298798_0_0_1"/>
<gene>
    <name evidence="2" type="ORF">EV44_g5284</name>
</gene>
<dbReference type="AlphaFoldDB" id="A0A0B1P2F2"/>
<dbReference type="EMBL" id="JNVN01002824">
    <property type="protein sequence ID" value="KHJ31525.1"/>
    <property type="molecule type" value="Genomic_DNA"/>
</dbReference>
<evidence type="ECO:0000313" key="2">
    <source>
        <dbReference type="EMBL" id="KHJ31525.1"/>
    </source>
</evidence>
<accession>A0A0B1P2F2</accession>
<keyword evidence="3" id="KW-1185">Reference proteome</keyword>
<feature type="region of interest" description="Disordered" evidence="1">
    <location>
        <begin position="648"/>
        <end position="672"/>
    </location>
</feature>
<comment type="caution">
    <text evidence="2">The sequence shown here is derived from an EMBL/GenBank/DDBJ whole genome shotgun (WGS) entry which is preliminary data.</text>
</comment>
<sequence>MAVIEDFLNIASIYTQSFKLSSKNYYGNMIGNSRKGLEIYEEFYIHNEQHLSSCVKDTALEIMPICEVASRYLSYLFAGNIDFEFPFTLTSGSMQRFLDHVTLSSHQNQYGNETWFQQPWSHTFYPMRLTLFVVQSAPSFIANEGAMNDTCSREIGIEQTICNTYLKSSPIFPLLVEVHLPSLNIQTLNRIISPFNSLPLSPIDCSWIIFINEKPTRRKEMTSWSISDISLFNKLSMINLYSSIPLSSYFIYRRLQLTPFDRFYCTEGFHSAYQIQSQSFISTQPLIMYNSSVGEENSLSQKSFQVTYALHNSPEANFSAGGSSKNEIRVGSMSLSHISLKSHRDIRDPKDERQITHDSLHGFSKNSKKFHDSHRTSYSTIDQIEMDLNANKIETSLQKLCRDSLKAYPFYEGIDYAPTKSEIISGENITSQINNKLKTNQNYGSPKLLKTLDNENLQQEAACSDIFSRIPHSKSISEAGFRSTGTSSKLESSKNQSLSNLLEKKILHGLNAHDTNLTPLGSVSLNQRKLIKDTKNNFFPEPNLNYRSDFQDCGDLRHDHFVHNPGSHKMNRTMSLSTPEYKNTKMFCLSYQYPSNLISQNNHSLQAPRSNSLTKQLKLRKCRPQLMKALPPIPSKEYNVIGKNSMAENKDFDHDRSPHSSPWHTGSETSSLKMDSGESFKLKFFQTLRPLTQTNHIKADNKTTQNFKKYDDNNYDNTRSPPKLRLKARKFQNSSPCPSISRILDSMPWNDNTKVTNIPDTNKILDLDKYTTIKSSGLRVKHSQNRNPSSQTVHIKRAPISSKAGINLPHSNSKDLFTIHKNSDDIIREPTHDLQLRKSILDSDNLITNLSVSNIKVNERKRIKRGFLTWQKRRVGPQDSTEYFRSKIGITNDEPKIKFNEEVRKSDEIHYRGIRMHSTLRRYPSKDGARGKISIHSEPKNLKTPRSTPNFHQKYFESVPCLREEPQGQILKVKIRDWIKSAKSAISNRIESHAKVWRKKHEILQ</sequence>
<dbReference type="STRING" id="52586.A0A0B1P2F2"/>
<feature type="compositionally biased region" description="Basic and acidic residues" evidence="1">
    <location>
        <begin position="648"/>
        <end position="658"/>
    </location>
</feature>
<organism evidence="2 3">
    <name type="scientific">Uncinula necator</name>
    <name type="common">Grape powdery mildew</name>
    <dbReference type="NCBI Taxonomy" id="52586"/>
    <lineage>
        <taxon>Eukaryota</taxon>
        <taxon>Fungi</taxon>
        <taxon>Dikarya</taxon>
        <taxon>Ascomycota</taxon>
        <taxon>Pezizomycotina</taxon>
        <taxon>Leotiomycetes</taxon>
        <taxon>Erysiphales</taxon>
        <taxon>Erysiphaceae</taxon>
        <taxon>Erysiphe</taxon>
    </lineage>
</organism>
<evidence type="ECO:0000313" key="3">
    <source>
        <dbReference type="Proteomes" id="UP000030854"/>
    </source>
</evidence>
<name>A0A0B1P2F2_UNCNE</name>
<dbReference type="Proteomes" id="UP000030854">
    <property type="component" value="Unassembled WGS sequence"/>
</dbReference>
<feature type="compositionally biased region" description="Basic and acidic residues" evidence="1">
    <location>
        <begin position="348"/>
        <end position="360"/>
    </location>
</feature>
<reference evidence="2 3" key="1">
    <citation type="journal article" date="2014" name="BMC Genomics">
        <title>Adaptive genomic structural variation in the grape powdery mildew pathogen, Erysiphe necator.</title>
        <authorList>
            <person name="Jones L."/>
            <person name="Riaz S."/>
            <person name="Morales-Cruz A."/>
            <person name="Amrine K.C."/>
            <person name="McGuire B."/>
            <person name="Gubler W.D."/>
            <person name="Walker M.A."/>
            <person name="Cantu D."/>
        </authorList>
    </citation>
    <scope>NUCLEOTIDE SEQUENCE [LARGE SCALE GENOMIC DNA]</scope>
    <source>
        <strain evidence="3">c</strain>
    </source>
</reference>
<proteinExistence type="predicted"/>
<evidence type="ECO:0000256" key="1">
    <source>
        <dbReference type="SAM" id="MobiDB-lite"/>
    </source>
</evidence>
<feature type="compositionally biased region" description="Polar residues" evidence="1">
    <location>
        <begin position="659"/>
        <end position="672"/>
    </location>
</feature>